<dbReference type="InterPro" id="IPR015421">
    <property type="entry name" value="PyrdxlP-dep_Trfase_major"/>
</dbReference>
<dbReference type="AlphaFoldDB" id="A0A6J1D7I4"/>
<evidence type="ECO:0000256" key="3">
    <source>
        <dbReference type="ARBA" id="ARBA00023150"/>
    </source>
</evidence>
<dbReference type="SUPFAM" id="SSF50800">
    <property type="entry name" value="PK beta-barrel domain-like"/>
    <property type="match status" value="1"/>
</dbReference>
<dbReference type="SUPFAM" id="SSF53383">
    <property type="entry name" value="PLP-dependent transferases"/>
    <property type="match status" value="1"/>
</dbReference>
<feature type="domain" description="MOSC" evidence="5">
    <location>
        <begin position="656"/>
        <end position="824"/>
    </location>
</feature>
<organism evidence="6 7">
    <name type="scientific">Momordica charantia</name>
    <name type="common">Bitter gourd</name>
    <name type="synonym">Balsam pear</name>
    <dbReference type="NCBI Taxonomy" id="3673"/>
    <lineage>
        <taxon>Eukaryota</taxon>
        <taxon>Viridiplantae</taxon>
        <taxon>Streptophyta</taxon>
        <taxon>Embryophyta</taxon>
        <taxon>Tracheophyta</taxon>
        <taxon>Spermatophyta</taxon>
        <taxon>Magnoliopsida</taxon>
        <taxon>eudicotyledons</taxon>
        <taxon>Gunneridae</taxon>
        <taxon>Pentapetalae</taxon>
        <taxon>rosids</taxon>
        <taxon>fabids</taxon>
        <taxon>Cucurbitales</taxon>
        <taxon>Cucurbitaceae</taxon>
        <taxon>Momordiceae</taxon>
        <taxon>Momordica</taxon>
    </lineage>
</organism>
<proteinExistence type="inferred from homology"/>
<reference evidence="7" key="1">
    <citation type="submission" date="2025-08" db="UniProtKB">
        <authorList>
            <consortium name="RefSeq"/>
        </authorList>
    </citation>
    <scope>IDENTIFICATION</scope>
    <source>
        <strain evidence="7">OHB3-1</strain>
    </source>
</reference>
<dbReference type="KEGG" id="mcha:111017992"/>
<dbReference type="InterPro" id="IPR011037">
    <property type="entry name" value="Pyrv_Knase-like_insert_dom_sf"/>
</dbReference>
<keyword evidence="3 4" id="KW-0501">Molybdenum cofactor biosynthesis</keyword>
<dbReference type="InterPro" id="IPR000192">
    <property type="entry name" value="Aminotrans_V_dom"/>
</dbReference>
<feature type="modified residue" description="N6-(pyridoxal phosphate)lysine" evidence="4">
    <location>
        <position position="271"/>
    </location>
</feature>
<evidence type="ECO:0000259" key="5">
    <source>
        <dbReference type="PROSITE" id="PS51340"/>
    </source>
</evidence>
<keyword evidence="6" id="KW-1185">Reference proteome</keyword>
<dbReference type="SUPFAM" id="SSF141673">
    <property type="entry name" value="MOSC N-terminal domain-like"/>
    <property type="match status" value="1"/>
</dbReference>
<evidence type="ECO:0000256" key="1">
    <source>
        <dbReference type="ARBA" id="ARBA00022679"/>
    </source>
</evidence>
<dbReference type="Proteomes" id="UP000504603">
    <property type="component" value="Unplaced"/>
</dbReference>
<dbReference type="GO" id="GO:0006777">
    <property type="term" value="P:Mo-molybdopterin cofactor biosynthetic process"/>
    <property type="evidence" value="ECO:0007669"/>
    <property type="project" value="UniProtKB-UniRule"/>
</dbReference>
<keyword evidence="2 4" id="KW-0663">Pyridoxal phosphate</keyword>
<protein>
    <recommendedName>
        <fullName evidence="4">Molybdenum cofactor sulfurase</fullName>
        <shortName evidence="4">MCS</shortName>
        <shortName evidence="4">MOS</shortName>
        <shortName evidence="4">MoCo sulfurase</shortName>
        <ecNumber evidence="4">2.8.1.9</ecNumber>
    </recommendedName>
    <alternativeName>
        <fullName evidence="4">Molybdenum cofactor sulfurtransferase</fullName>
    </alternativeName>
</protein>
<dbReference type="Gene3D" id="3.40.640.10">
    <property type="entry name" value="Type I PLP-dependent aspartate aminotransferase-like (Major domain)"/>
    <property type="match status" value="1"/>
</dbReference>
<comment type="cofactor">
    <cofactor evidence="4">
        <name>pyridoxal 5'-phosphate</name>
        <dbReference type="ChEBI" id="CHEBI:597326"/>
    </cofactor>
</comment>
<dbReference type="Pfam" id="PF00266">
    <property type="entry name" value="Aminotran_5"/>
    <property type="match status" value="2"/>
</dbReference>
<gene>
    <name evidence="7" type="primary">LOC111017992</name>
</gene>
<dbReference type="EC" id="2.8.1.9" evidence="4"/>
<keyword evidence="1 4" id="KW-0808">Transferase</keyword>
<dbReference type="PROSITE" id="PS51340">
    <property type="entry name" value="MOSC"/>
    <property type="match status" value="1"/>
</dbReference>
<dbReference type="GO" id="GO:0030170">
    <property type="term" value="F:pyridoxal phosphate binding"/>
    <property type="evidence" value="ECO:0007669"/>
    <property type="project" value="UniProtKB-UniRule"/>
</dbReference>
<comment type="similarity">
    <text evidence="4">Belongs to the class-V pyridoxal-phosphate-dependent aminotransferase family. MOCOS subfamily.</text>
</comment>
<dbReference type="InterPro" id="IPR028886">
    <property type="entry name" value="MoCo_sulfurase"/>
</dbReference>
<dbReference type="InterPro" id="IPR005303">
    <property type="entry name" value="MOCOS_middle"/>
</dbReference>
<dbReference type="PANTHER" id="PTHR14237:SF86">
    <property type="entry name" value="MOLYBDENUM COFACTOR SULFURASE"/>
    <property type="match status" value="1"/>
</dbReference>
<evidence type="ECO:0000313" key="6">
    <source>
        <dbReference type="Proteomes" id="UP000504603"/>
    </source>
</evidence>
<dbReference type="PANTHER" id="PTHR14237">
    <property type="entry name" value="MOLYBDOPTERIN COFACTOR SULFURASE MOSC"/>
    <property type="match status" value="1"/>
</dbReference>
<evidence type="ECO:0000313" key="7">
    <source>
        <dbReference type="RefSeq" id="XP_022149604.1"/>
    </source>
</evidence>
<accession>A0A6J1D7I4</accession>
<dbReference type="OrthoDB" id="10264306at2759"/>
<dbReference type="Pfam" id="PF03476">
    <property type="entry name" value="MOSC_N"/>
    <property type="match status" value="1"/>
</dbReference>
<feature type="active site" evidence="4">
    <location>
        <position position="430"/>
    </location>
</feature>
<dbReference type="InterPro" id="IPR005302">
    <property type="entry name" value="MoCF_Sase_C"/>
</dbReference>
<dbReference type="GO" id="GO:0008265">
    <property type="term" value="F:molybdenum cofactor sulfurtransferase activity"/>
    <property type="evidence" value="ECO:0007669"/>
    <property type="project" value="UniProtKB-UniRule"/>
</dbReference>
<dbReference type="RefSeq" id="XP_022149604.1">
    <property type="nucleotide sequence ID" value="XM_022293912.1"/>
</dbReference>
<comment type="catalytic activity">
    <reaction evidence="4">
        <text>Mo-molybdopterin + L-cysteine + AH2 = thio-Mo-molybdopterin + L-alanine + A + H2O</text>
        <dbReference type="Rhea" id="RHEA:42636"/>
        <dbReference type="ChEBI" id="CHEBI:13193"/>
        <dbReference type="ChEBI" id="CHEBI:15377"/>
        <dbReference type="ChEBI" id="CHEBI:17499"/>
        <dbReference type="ChEBI" id="CHEBI:35235"/>
        <dbReference type="ChEBI" id="CHEBI:57972"/>
        <dbReference type="ChEBI" id="CHEBI:71302"/>
        <dbReference type="ChEBI" id="CHEBI:82685"/>
        <dbReference type="EC" id="2.8.1.9"/>
    </reaction>
</comment>
<evidence type="ECO:0000256" key="4">
    <source>
        <dbReference type="HAMAP-Rule" id="MF_03050"/>
    </source>
</evidence>
<dbReference type="InterPro" id="IPR015424">
    <property type="entry name" value="PyrdxlP-dep_Trfase"/>
</dbReference>
<evidence type="ECO:0000256" key="2">
    <source>
        <dbReference type="ARBA" id="ARBA00022898"/>
    </source>
</evidence>
<dbReference type="GeneID" id="111017992"/>
<dbReference type="GO" id="GO:0032787">
    <property type="term" value="P:monocarboxylic acid metabolic process"/>
    <property type="evidence" value="ECO:0007669"/>
    <property type="project" value="UniProtKB-ARBA"/>
</dbReference>
<dbReference type="GO" id="GO:0016829">
    <property type="term" value="F:lyase activity"/>
    <property type="evidence" value="ECO:0007669"/>
    <property type="project" value="UniProtKB-UniRule"/>
</dbReference>
<sequence length="826" mass="92284">MDTAKEEFLREFGGDYGYPAGPKTIDEIRATEFKRLAGVAYLDHAGATLYSELQMEAIFKDLTANLYGNPHSRSDSSFATSEIVRNARQQVLDYCKASPKDYKCIFTSGATAALKLVGEAFPWSHQSSFVYTTENHNSVLGIREYALEQGAQAYAIDIEHAERDASTGNLASMHVIKHQLLRRNEAEFLDKDNIGSAYNLFAFPSECNFSGLKFSLELVKVVKKDLIRYFDGSPSLNGNWKVLIDAAKGCTTEPPDLSKYPADFVVISFYKLFGYPTGLGALIVHTDAAKLLKKRYFSGGTVAASIADIDYVKRREGIEELFEDGTIPFLSIASLSHGFKVLNSLTVPAISRHTSSLATYLRNILVALKHENGTSVCTLYGSCNSETLRNKMGSIVSFNLGRPDGSWVGHREVEKLASLSGIQLRTGCFCNPGACAKYLGLSHLDLVTNIEAGHVCWDDYDIINGKPTGAVRVSFGYMSTYEDVKKFIDFVTSSFVSIPTYARHGLQFCRRSIPFTDTGLESRYSASGFNLKSIAVYPIKSCAGFSIDRWPLSSRGLLHDREWLLQSLTGETLTQKKVPEMCLVSTHIDLSQGILFIDSPHCKERLQITLNSNPCNAKREEISLHGQIYEVQGYDKEVDAWFSAAIGRPCTLLRYLSSSHYVSLDKRDVVGSCRESRTRLNFSNEAQFLLISEESVSDLNDRLNSRDVGKDIRRTSVRVNPTRFRPNLVISGGRPYAEDEWRNIKIGNNKYFRSLGGCNRCQMINFYTDAEQVLKTNEPLSTLASYRRVKGKILFGILLRYEFEAEEGKTQDLWLQVGESIIPDSE</sequence>
<comment type="function">
    <text evidence="4">Sulfurates the molybdenum cofactor. Sulfation of molybdenum is essential for xanthine dehydrogenase (XDH) and aldehyde oxidase (ADO) enzymes in which molybdenum cofactor is liganded by 1 oxygen and 1 sulfur atom in active form.</text>
</comment>
<name>A0A6J1D7I4_MOMCH</name>
<dbReference type="Pfam" id="PF03473">
    <property type="entry name" value="MOSC"/>
    <property type="match status" value="1"/>
</dbReference>
<dbReference type="GO" id="GO:0030151">
    <property type="term" value="F:molybdenum ion binding"/>
    <property type="evidence" value="ECO:0007669"/>
    <property type="project" value="UniProtKB-UniRule"/>
</dbReference>
<dbReference type="HAMAP" id="MF_03050">
    <property type="entry name" value="MOCOS"/>
    <property type="match status" value="1"/>
</dbReference>